<dbReference type="Proteomes" id="UP000270342">
    <property type="component" value="Unassembled WGS sequence"/>
</dbReference>
<gene>
    <name evidence="1" type="ORF">D7S86_12025</name>
</gene>
<evidence type="ECO:0000313" key="1">
    <source>
        <dbReference type="EMBL" id="RKP55921.1"/>
    </source>
</evidence>
<protein>
    <submittedName>
        <fullName evidence="1">Polyketide cyclase</fullName>
    </submittedName>
</protein>
<dbReference type="SUPFAM" id="SSF55961">
    <property type="entry name" value="Bet v1-like"/>
    <property type="match status" value="1"/>
</dbReference>
<evidence type="ECO:0000313" key="2">
    <source>
        <dbReference type="Proteomes" id="UP000270342"/>
    </source>
</evidence>
<dbReference type="Pfam" id="PF10604">
    <property type="entry name" value="Polyketide_cyc2"/>
    <property type="match status" value="1"/>
</dbReference>
<organism evidence="1 2">
    <name type="scientific">Pararobbsia silviterrae</name>
    <dbReference type="NCBI Taxonomy" id="1792498"/>
    <lineage>
        <taxon>Bacteria</taxon>
        <taxon>Pseudomonadati</taxon>
        <taxon>Pseudomonadota</taxon>
        <taxon>Betaproteobacteria</taxon>
        <taxon>Burkholderiales</taxon>
        <taxon>Burkholderiaceae</taxon>
        <taxon>Pararobbsia</taxon>
    </lineage>
</organism>
<keyword evidence="2" id="KW-1185">Reference proteome</keyword>
<comment type="caution">
    <text evidence="1">The sequence shown here is derived from an EMBL/GenBank/DDBJ whole genome shotgun (WGS) entry which is preliminary data.</text>
</comment>
<dbReference type="InterPro" id="IPR019587">
    <property type="entry name" value="Polyketide_cyclase/dehydratase"/>
</dbReference>
<proteinExistence type="predicted"/>
<accession>A0A494Y5R9</accession>
<name>A0A494Y5R9_9BURK</name>
<dbReference type="Gene3D" id="3.30.530.20">
    <property type="match status" value="1"/>
</dbReference>
<dbReference type="AlphaFoldDB" id="A0A494Y5R9"/>
<dbReference type="EMBL" id="RBZU01000004">
    <property type="protein sequence ID" value="RKP55921.1"/>
    <property type="molecule type" value="Genomic_DNA"/>
</dbReference>
<dbReference type="InterPro" id="IPR023393">
    <property type="entry name" value="START-like_dom_sf"/>
</dbReference>
<sequence>MCRGARERDLHLAHDVPRSNDRIRRCAVSYPFVFGVGVPMRDFHITRQIGAPIEKTWAVLADIDHWPEWTRSVSRVEALSDAPMGVGSRVRVHQPRLRPVVWEVRDWQPARRFVWQSGIPGLHIVADHLLEPSEHGCMAALHLRYDGPLGAVVGILGKRITTRYLAFEADGLKARSEGAI</sequence>
<reference evidence="1 2" key="1">
    <citation type="submission" date="2018-10" db="EMBL/GenBank/DDBJ databases">
        <title>Robbsia sp. DHC34, isolated from soil.</title>
        <authorList>
            <person name="Gao Z.-H."/>
            <person name="Qiu L.-H."/>
        </authorList>
    </citation>
    <scope>NUCLEOTIDE SEQUENCE [LARGE SCALE GENOMIC DNA]</scope>
    <source>
        <strain evidence="1 2">DHC34</strain>
    </source>
</reference>